<dbReference type="Bgee" id="ENSPTRG00000049826">
    <property type="expression patterns" value="Expressed in colon and 20 other cell types or tissues"/>
</dbReference>
<reference evidence="1" key="2">
    <citation type="submission" date="2025-08" db="UniProtKB">
        <authorList>
            <consortium name="Ensembl"/>
        </authorList>
    </citation>
    <scope>IDENTIFICATION</scope>
</reference>
<keyword evidence="2" id="KW-1185">Reference proteome</keyword>
<organism evidence="1 2">
    <name type="scientific">Pan troglodytes</name>
    <name type="common">Chimpanzee</name>
    <dbReference type="NCBI Taxonomy" id="9598"/>
    <lineage>
        <taxon>Eukaryota</taxon>
        <taxon>Metazoa</taxon>
        <taxon>Chordata</taxon>
        <taxon>Craniata</taxon>
        <taxon>Vertebrata</taxon>
        <taxon>Euteleostomi</taxon>
        <taxon>Mammalia</taxon>
        <taxon>Eutheria</taxon>
        <taxon>Euarchontoglires</taxon>
        <taxon>Primates</taxon>
        <taxon>Haplorrhini</taxon>
        <taxon>Catarrhini</taxon>
        <taxon>Hominidae</taxon>
        <taxon>Pan</taxon>
    </lineage>
</organism>
<dbReference type="GeneTree" id="ENSGT00410000028887"/>
<evidence type="ECO:0000313" key="1">
    <source>
        <dbReference type="Ensembl" id="ENSPTRP00000071750.1"/>
    </source>
</evidence>
<proteinExistence type="predicted"/>
<dbReference type="EMBL" id="AACZ04016218">
    <property type="status" value="NOT_ANNOTATED_CDS"/>
    <property type="molecule type" value="Genomic_DNA"/>
</dbReference>
<dbReference type="Proteomes" id="UP000002277">
    <property type="component" value="Chromosome 11"/>
</dbReference>
<dbReference type="InParanoid" id="A0A2I3S406"/>
<dbReference type="AlphaFoldDB" id="A0A2I3S406"/>
<protein>
    <submittedName>
        <fullName evidence="1">Uncharacterized protein</fullName>
    </submittedName>
</protein>
<evidence type="ECO:0000313" key="2">
    <source>
        <dbReference type="Proteomes" id="UP000002277"/>
    </source>
</evidence>
<accession>A0A2I3S406</accession>
<dbReference type="Ensembl" id="ENSPTRT00000079149.1">
    <property type="protein sequence ID" value="ENSPTRP00000071750.1"/>
    <property type="gene ID" value="ENSPTRG00000049826.1"/>
</dbReference>
<name>A0A2I3S406_PANTR</name>
<reference evidence="1 2" key="1">
    <citation type="journal article" date="2005" name="Nature">
        <title>Initial sequence of the chimpanzee genome and comparison with the human genome.</title>
        <authorList>
            <consortium name="Chimpanzee sequencing and analysis consortium"/>
        </authorList>
    </citation>
    <scope>NUCLEOTIDE SEQUENCE [LARGE SCALE GENOMIC DNA]</scope>
</reference>
<sequence length="55" mass="6169">MTQGVTENKKIQYQDNQTTTGLQFIETRAVLTLRSVEEMSIGEMAGSYSFFPPPP</sequence>
<reference evidence="1" key="3">
    <citation type="submission" date="2025-09" db="UniProtKB">
        <authorList>
            <consortium name="Ensembl"/>
        </authorList>
    </citation>
    <scope>IDENTIFICATION</scope>
</reference>